<dbReference type="InterPro" id="IPR001248">
    <property type="entry name" value="Pur-cyt_permease"/>
</dbReference>
<evidence type="ECO:0000313" key="9">
    <source>
        <dbReference type="EMBL" id="GBQ07455.1"/>
    </source>
</evidence>
<evidence type="ECO:0000256" key="7">
    <source>
        <dbReference type="PIRNR" id="PIRNR002744"/>
    </source>
</evidence>
<evidence type="ECO:0000256" key="3">
    <source>
        <dbReference type="ARBA" id="ARBA00022448"/>
    </source>
</evidence>
<feature type="transmembrane region" description="Helical" evidence="8">
    <location>
        <begin position="275"/>
        <end position="303"/>
    </location>
</feature>
<keyword evidence="4 8" id="KW-0812">Transmembrane</keyword>
<keyword evidence="6 7" id="KW-0472">Membrane</keyword>
<dbReference type="Proteomes" id="UP001062901">
    <property type="component" value="Unassembled WGS sequence"/>
</dbReference>
<keyword evidence="5 8" id="KW-1133">Transmembrane helix</keyword>
<comment type="subcellular location">
    <subcellularLocation>
        <location evidence="1">Membrane</location>
        <topology evidence="1">Multi-pass membrane protein</topology>
    </subcellularLocation>
</comment>
<feature type="transmembrane region" description="Helical" evidence="8">
    <location>
        <begin position="315"/>
        <end position="336"/>
    </location>
</feature>
<sequence length="448" mass="48960">MTSPIEQHTIYPIPEQGRYGRPYSQFTIWFSSNMTLLTVVTGAMGPAEYHLSFLWSAIALLLGNLIGGFFMALHAVQGPILGVPQMIQSRGQFGSWGAVPIIMMVIVMYISFVASNCVVGGETLQFVQPALHRHTAILIMAFLSFIPCIIGYRTIQACASPLSILTTIVVILCFVLGLSGHTQQILTDWHGSVPGFLQSFSIAVLWQIATAPYVSDSSRYLPANPKTYPRVFFACYSGTVGGSFLAMATGAFLAAQSPLSTIAAIGHITGEWGALIVLILGLSIAFANAMDLYCSTLATITFWHTFKPRWHPRGLTRLTISMLTVILAICIALFMSGSFNTIYTAILDILMIVMIPWTAINLVDFYIIQKGHYDVPSFFQENGGRYGRVNKPAILSYLIGIVAGIPFLNLKFYHGPLLASLHGIDISWLISLGSATSAYLSLHRKTEP</sequence>
<dbReference type="PANTHER" id="PTHR31806">
    <property type="entry name" value="PURINE-CYTOSINE PERMEASE FCY2-RELATED"/>
    <property type="match status" value="1"/>
</dbReference>
<reference evidence="9" key="1">
    <citation type="submission" date="2013-04" db="EMBL/GenBank/DDBJ databases">
        <title>The genome sequencing project of 58 acetic acid bacteria.</title>
        <authorList>
            <person name="Okamoto-Kainuma A."/>
            <person name="Ishikawa M."/>
            <person name="Umino S."/>
            <person name="Koizumi Y."/>
            <person name="Shiwa Y."/>
            <person name="Yoshikawa H."/>
            <person name="Matsutani M."/>
            <person name="Matsushita K."/>
        </authorList>
    </citation>
    <scope>NUCLEOTIDE SEQUENCE</scope>
    <source>
        <strain evidence="9">DSM 15669</strain>
    </source>
</reference>
<name>A0ABQ0P046_9PROT</name>
<gene>
    <name evidence="9" type="ORF">AA15669_1385</name>
</gene>
<feature type="transmembrane region" description="Helical" evidence="8">
    <location>
        <begin position="231"/>
        <end position="255"/>
    </location>
</feature>
<organism evidence="9 10">
    <name type="scientific">Saccharibacter floricola DSM 15669</name>
    <dbReference type="NCBI Taxonomy" id="1123227"/>
    <lineage>
        <taxon>Bacteria</taxon>
        <taxon>Pseudomonadati</taxon>
        <taxon>Pseudomonadota</taxon>
        <taxon>Alphaproteobacteria</taxon>
        <taxon>Acetobacterales</taxon>
        <taxon>Acetobacteraceae</taxon>
        <taxon>Saccharibacter</taxon>
    </lineage>
</organism>
<keyword evidence="3 7" id="KW-0813">Transport</keyword>
<keyword evidence="10" id="KW-1185">Reference proteome</keyword>
<dbReference type="Pfam" id="PF02133">
    <property type="entry name" value="Transp_cyt_pur"/>
    <property type="match status" value="1"/>
</dbReference>
<dbReference type="RefSeq" id="WP_018981027.1">
    <property type="nucleotide sequence ID" value="NZ_BAQD01000032.1"/>
</dbReference>
<evidence type="ECO:0000256" key="4">
    <source>
        <dbReference type="ARBA" id="ARBA00022692"/>
    </source>
</evidence>
<comment type="similarity">
    <text evidence="2 7">Belongs to the purine-cytosine permease (2.A.39) family.</text>
</comment>
<feature type="transmembrane region" description="Helical" evidence="8">
    <location>
        <begin position="26"/>
        <end position="47"/>
    </location>
</feature>
<dbReference type="Gene3D" id="1.10.4160.10">
    <property type="entry name" value="Hydantoin permease"/>
    <property type="match status" value="1"/>
</dbReference>
<dbReference type="PANTHER" id="PTHR31806:SF1">
    <property type="entry name" value="PURINE-CYTOSINE PERMEASE FCY2-RELATED"/>
    <property type="match status" value="1"/>
</dbReference>
<comment type="caution">
    <text evidence="9">The sequence shown here is derived from an EMBL/GenBank/DDBJ whole genome shotgun (WGS) entry which is preliminary data.</text>
</comment>
<accession>A0ABQ0P046</accession>
<feature type="transmembrane region" description="Helical" evidence="8">
    <location>
        <begin position="53"/>
        <end position="73"/>
    </location>
</feature>
<evidence type="ECO:0000256" key="8">
    <source>
        <dbReference type="SAM" id="Phobius"/>
    </source>
</evidence>
<protein>
    <submittedName>
        <fullName evidence="9">Cytosine/purines/uracil/thiamine/allantoin transporter</fullName>
    </submittedName>
</protein>
<evidence type="ECO:0000256" key="5">
    <source>
        <dbReference type="ARBA" id="ARBA00022989"/>
    </source>
</evidence>
<feature type="transmembrane region" description="Helical" evidence="8">
    <location>
        <begin position="394"/>
        <end position="414"/>
    </location>
</feature>
<dbReference type="PIRSF" id="PIRSF002744">
    <property type="entry name" value="Pur-cyt_permease"/>
    <property type="match status" value="1"/>
</dbReference>
<dbReference type="EMBL" id="BAQD01000032">
    <property type="protein sequence ID" value="GBQ07455.1"/>
    <property type="molecule type" value="Genomic_DNA"/>
</dbReference>
<feature type="transmembrane region" description="Helical" evidence="8">
    <location>
        <begin position="134"/>
        <end position="155"/>
    </location>
</feature>
<feature type="transmembrane region" description="Helical" evidence="8">
    <location>
        <begin position="342"/>
        <end position="363"/>
    </location>
</feature>
<evidence type="ECO:0000256" key="6">
    <source>
        <dbReference type="ARBA" id="ARBA00023136"/>
    </source>
</evidence>
<feature type="transmembrane region" description="Helical" evidence="8">
    <location>
        <begin position="93"/>
        <end position="114"/>
    </location>
</feature>
<evidence type="ECO:0000313" key="10">
    <source>
        <dbReference type="Proteomes" id="UP001062901"/>
    </source>
</evidence>
<proteinExistence type="inferred from homology"/>
<dbReference type="InterPro" id="IPR026030">
    <property type="entry name" value="Pur-cyt_permease_Fcy2/21/22"/>
</dbReference>
<evidence type="ECO:0000256" key="1">
    <source>
        <dbReference type="ARBA" id="ARBA00004141"/>
    </source>
</evidence>
<evidence type="ECO:0000256" key="2">
    <source>
        <dbReference type="ARBA" id="ARBA00008974"/>
    </source>
</evidence>
<feature type="transmembrane region" description="Helical" evidence="8">
    <location>
        <begin position="162"/>
        <end position="180"/>
    </location>
</feature>
<feature type="transmembrane region" description="Helical" evidence="8">
    <location>
        <begin position="192"/>
        <end position="210"/>
    </location>
</feature>
<feature type="transmembrane region" description="Helical" evidence="8">
    <location>
        <begin position="426"/>
        <end position="442"/>
    </location>
</feature>